<proteinExistence type="predicted"/>
<comment type="caution">
    <text evidence="3">The sequence shown here is derived from an EMBL/GenBank/DDBJ whole genome shotgun (WGS) entry which is preliminary data.</text>
</comment>
<protein>
    <submittedName>
        <fullName evidence="3">Uncharacterized protein</fullName>
    </submittedName>
</protein>
<reference evidence="3" key="2">
    <citation type="submission" date="2022-01" db="EMBL/GenBank/DDBJ databases">
        <authorList>
            <person name="Yamashiro T."/>
            <person name="Shiraishi A."/>
            <person name="Satake H."/>
            <person name="Nakayama K."/>
        </authorList>
    </citation>
    <scope>NUCLEOTIDE SEQUENCE</scope>
</reference>
<evidence type="ECO:0000256" key="1">
    <source>
        <dbReference type="SAM" id="MobiDB-lite"/>
    </source>
</evidence>
<keyword evidence="4" id="KW-1185">Reference proteome</keyword>
<organism evidence="3 4">
    <name type="scientific">Tanacetum coccineum</name>
    <dbReference type="NCBI Taxonomy" id="301880"/>
    <lineage>
        <taxon>Eukaryota</taxon>
        <taxon>Viridiplantae</taxon>
        <taxon>Streptophyta</taxon>
        <taxon>Embryophyta</taxon>
        <taxon>Tracheophyta</taxon>
        <taxon>Spermatophyta</taxon>
        <taxon>Magnoliopsida</taxon>
        <taxon>eudicotyledons</taxon>
        <taxon>Gunneridae</taxon>
        <taxon>Pentapetalae</taxon>
        <taxon>asterids</taxon>
        <taxon>campanulids</taxon>
        <taxon>Asterales</taxon>
        <taxon>Asteraceae</taxon>
        <taxon>Asteroideae</taxon>
        <taxon>Anthemideae</taxon>
        <taxon>Anthemidinae</taxon>
        <taxon>Tanacetum</taxon>
    </lineage>
</organism>
<sequence length="137" mass="15768">MKGNGREKERSREKKEEEENGGKEEGKKNKRGDEEGCEKIEKERRRGGKEKSRKKEIKGGGKEKVKKRIRESEIEDRNGGKVQIGNYLFQGRMEKGAREEEKPAVCRGELEEVHTRETRQSGGVKIWNEAVEGIKVQ</sequence>
<dbReference type="Proteomes" id="UP001151760">
    <property type="component" value="Unassembled WGS sequence"/>
</dbReference>
<evidence type="ECO:0000313" key="4">
    <source>
        <dbReference type="Proteomes" id="UP001151760"/>
    </source>
</evidence>
<dbReference type="EMBL" id="BQNB010015204">
    <property type="protein sequence ID" value="GJT37199.1"/>
    <property type="molecule type" value="Genomic_DNA"/>
</dbReference>
<feature type="region of interest" description="Disordered" evidence="1">
    <location>
        <begin position="1"/>
        <end position="77"/>
    </location>
</feature>
<reference evidence="3" key="1">
    <citation type="journal article" date="2022" name="Int. J. Mol. Sci.">
        <title>Draft Genome of Tanacetum Coccineum: Genomic Comparison of Closely Related Tanacetum-Family Plants.</title>
        <authorList>
            <person name="Yamashiro T."/>
            <person name="Shiraishi A."/>
            <person name="Nakayama K."/>
            <person name="Satake H."/>
        </authorList>
    </citation>
    <scope>NUCLEOTIDE SEQUENCE</scope>
</reference>
<evidence type="ECO:0000313" key="3">
    <source>
        <dbReference type="EMBL" id="GJT37199.1"/>
    </source>
</evidence>
<feature type="compositionally biased region" description="Basic and acidic residues" evidence="1">
    <location>
        <begin position="1"/>
        <end position="44"/>
    </location>
</feature>
<name>A0ABQ5DJC5_9ASTR</name>
<feature type="compositionally biased region" description="Basic residues" evidence="1">
    <location>
        <begin position="45"/>
        <end position="56"/>
    </location>
</feature>
<accession>A0ABQ5DJC5</accession>
<evidence type="ECO:0000313" key="2">
    <source>
        <dbReference type="EMBL" id="GJS95253.1"/>
    </source>
</evidence>
<gene>
    <name evidence="2" type="ORF">Tco_0802221</name>
    <name evidence="3" type="ORF">Tco_0937064</name>
</gene>
<dbReference type="EMBL" id="BQNB010011795">
    <property type="protein sequence ID" value="GJS95253.1"/>
    <property type="molecule type" value="Genomic_DNA"/>
</dbReference>